<evidence type="ECO:0000259" key="1">
    <source>
        <dbReference type="Pfam" id="PF00884"/>
    </source>
</evidence>
<dbReference type="Proteomes" id="UP000769780">
    <property type="component" value="Unassembled WGS sequence"/>
</dbReference>
<dbReference type="Pfam" id="PF00884">
    <property type="entry name" value="Sulfatase"/>
    <property type="match status" value="1"/>
</dbReference>
<organism evidence="2 3">
    <name type="scientific">Mesobacillus maritimus</name>
    <dbReference type="NCBI Taxonomy" id="1643336"/>
    <lineage>
        <taxon>Bacteria</taxon>
        <taxon>Bacillati</taxon>
        <taxon>Bacillota</taxon>
        <taxon>Bacilli</taxon>
        <taxon>Bacillales</taxon>
        <taxon>Bacillaceae</taxon>
        <taxon>Mesobacillus</taxon>
    </lineage>
</organism>
<comment type="caution">
    <text evidence="2">The sequence shown here is derived from an EMBL/GenBank/DDBJ whole genome shotgun (WGS) entry which is preliminary data.</text>
</comment>
<dbReference type="InterPro" id="IPR051849">
    <property type="entry name" value="GAG-degrading_sulfatase"/>
</dbReference>
<sequence length="562" mass="63667">MSLERDNSNKKRPNILILMVDEQRFPSIYETARLKRWCKENLVAQELLKKNGMEFVHHYAGSTACSPSRTTLYTGQYPSLHGVTQTTGAAKGSFDPDVFWLDPNSVPTMGHYFRAAGYETYWKGKWHASDEDILIPGTHNAYASYHAKTGAPTKDGVALYEKANRLDDYGFSGWIGPEPHGPSPRNSASSARFGLSGRDEVYAADTVQLIQSLEKKASNGKDQTPWFIMCSLVNPHDIALYGVVTARQPSFHFQVDPTLPSIPPAPTTQESLDTKPAAHTSYRDTYPKALQPIVNNQFYRQLYYSLQKKVDQEMLKVFKALQQSCFYEDTIVLFTSDHGELLGAHGGLYQKWYNMYEESIHVPLVIHSPKLFPKRTTTDTLTSHVDILPTLIGLAGLDVDSLQKKLAKSHTEVRPFVGRDLSSFVKGKGEGPIREEPLYFMTDDNFTKGLNQTTVTGEPYESVVQPNSIEAVITKLETGENNQKEIWKYARYFDNPQFSNDGKDNSTQDEYELYNLTKDPLEERNLANEAFATEESRKIQQRLEKLLEEQSRKKRLYPKGTV</sequence>
<evidence type="ECO:0000313" key="2">
    <source>
        <dbReference type="EMBL" id="MBY0098798.1"/>
    </source>
</evidence>
<protein>
    <submittedName>
        <fullName evidence="2">Sulfatase-like hydrolase/transferase</fullName>
    </submittedName>
</protein>
<evidence type="ECO:0000313" key="3">
    <source>
        <dbReference type="Proteomes" id="UP000769780"/>
    </source>
</evidence>
<keyword evidence="3" id="KW-1185">Reference proteome</keyword>
<proteinExistence type="predicted"/>
<dbReference type="InterPro" id="IPR017850">
    <property type="entry name" value="Alkaline_phosphatase_core_sf"/>
</dbReference>
<dbReference type="InterPro" id="IPR000917">
    <property type="entry name" value="Sulfatase_N"/>
</dbReference>
<dbReference type="PANTHER" id="PTHR46615:SF1">
    <property type="entry name" value="ARYLSULFATASE K"/>
    <property type="match status" value="1"/>
</dbReference>
<dbReference type="RefSeq" id="WP_221875015.1">
    <property type="nucleotide sequence ID" value="NZ_JACWFH010000027.1"/>
</dbReference>
<feature type="domain" description="Sulfatase N-terminal" evidence="1">
    <location>
        <begin position="13"/>
        <end position="396"/>
    </location>
</feature>
<gene>
    <name evidence="2" type="ORF">H0185_18695</name>
</gene>
<dbReference type="EMBL" id="JACWFH010000027">
    <property type="protein sequence ID" value="MBY0098798.1"/>
    <property type="molecule type" value="Genomic_DNA"/>
</dbReference>
<name>A0ABS7K9B2_9BACI</name>
<dbReference type="CDD" id="cd16035">
    <property type="entry name" value="sulfatase_like"/>
    <property type="match status" value="1"/>
</dbReference>
<dbReference type="SUPFAM" id="SSF53649">
    <property type="entry name" value="Alkaline phosphatase-like"/>
    <property type="match status" value="1"/>
</dbReference>
<dbReference type="PANTHER" id="PTHR46615">
    <property type="entry name" value="ARYLSULFATASE K"/>
    <property type="match status" value="1"/>
</dbReference>
<accession>A0ABS7K9B2</accession>
<reference evidence="2 3" key="1">
    <citation type="submission" date="2020-07" db="EMBL/GenBank/DDBJ databases">
        <title>Fungal Genomes of the International Space Station.</title>
        <authorList>
            <person name="Seuylemezian A."/>
            <person name="Singh N.K."/>
            <person name="Wood J."/>
            <person name="Venkateswaran K."/>
        </authorList>
    </citation>
    <scope>NUCLEOTIDE SEQUENCE [LARGE SCALE GENOMIC DNA]</scope>
    <source>
        <strain evidence="2 3">PL-B2</strain>
    </source>
</reference>
<dbReference type="Gene3D" id="3.40.720.10">
    <property type="entry name" value="Alkaline Phosphatase, subunit A"/>
    <property type="match status" value="1"/>
</dbReference>